<organism evidence="6 7">
    <name type="scientific">Pseudomonas citronellolis</name>
    <dbReference type="NCBI Taxonomy" id="53408"/>
    <lineage>
        <taxon>Bacteria</taxon>
        <taxon>Pseudomonadati</taxon>
        <taxon>Pseudomonadota</taxon>
        <taxon>Gammaproteobacteria</taxon>
        <taxon>Pseudomonadales</taxon>
        <taxon>Pseudomonadaceae</taxon>
        <taxon>Pseudomonas</taxon>
    </lineage>
</organism>
<proteinExistence type="predicted"/>
<dbReference type="Pfam" id="PF17932">
    <property type="entry name" value="TetR_C_24"/>
    <property type="match status" value="1"/>
</dbReference>
<dbReference type="GO" id="GO:0003700">
    <property type="term" value="F:DNA-binding transcription factor activity"/>
    <property type="evidence" value="ECO:0007669"/>
    <property type="project" value="TreeGrafter"/>
</dbReference>
<name>A0AAQ1KQM0_9PSED</name>
<keyword evidence="1" id="KW-0805">Transcription regulation</keyword>
<dbReference type="Proteomes" id="UP000183385">
    <property type="component" value="Unassembled WGS sequence"/>
</dbReference>
<dbReference type="RefSeq" id="WP_083426864.1">
    <property type="nucleotide sequence ID" value="NZ_BGPP01000012.1"/>
</dbReference>
<dbReference type="PANTHER" id="PTHR30055:SF234">
    <property type="entry name" value="HTH-TYPE TRANSCRIPTIONAL REGULATOR BETI"/>
    <property type="match status" value="1"/>
</dbReference>
<keyword evidence="2 4" id="KW-0238">DNA-binding</keyword>
<dbReference type="GO" id="GO:0000976">
    <property type="term" value="F:transcription cis-regulatory region binding"/>
    <property type="evidence" value="ECO:0007669"/>
    <property type="project" value="TreeGrafter"/>
</dbReference>
<evidence type="ECO:0000256" key="1">
    <source>
        <dbReference type="ARBA" id="ARBA00023015"/>
    </source>
</evidence>
<dbReference type="PROSITE" id="PS50977">
    <property type="entry name" value="HTH_TETR_2"/>
    <property type="match status" value="1"/>
</dbReference>
<dbReference type="Pfam" id="PF00440">
    <property type="entry name" value="TetR_N"/>
    <property type="match status" value="1"/>
</dbReference>
<evidence type="ECO:0000259" key="5">
    <source>
        <dbReference type="PROSITE" id="PS50977"/>
    </source>
</evidence>
<feature type="DNA-binding region" description="H-T-H motif" evidence="4">
    <location>
        <begin position="35"/>
        <end position="54"/>
    </location>
</feature>
<dbReference type="SUPFAM" id="SSF48498">
    <property type="entry name" value="Tetracyclin repressor-like, C-terminal domain"/>
    <property type="match status" value="1"/>
</dbReference>
<evidence type="ECO:0000256" key="2">
    <source>
        <dbReference type="ARBA" id="ARBA00023125"/>
    </source>
</evidence>
<accession>A0AAQ1KQM0</accession>
<evidence type="ECO:0000313" key="6">
    <source>
        <dbReference type="EMBL" id="SFD90226.1"/>
    </source>
</evidence>
<dbReference type="InterPro" id="IPR036271">
    <property type="entry name" value="Tet_transcr_reg_TetR-rel_C_sf"/>
</dbReference>
<evidence type="ECO:0000313" key="7">
    <source>
        <dbReference type="Proteomes" id="UP000183385"/>
    </source>
</evidence>
<keyword evidence="3" id="KW-0804">Transcription</keyword>
<evidence type="ECO:0000256" key="4">
    <source>
        <dbReference type="PROSITE-ProRule" id="PRU00335"/>
    </source>
</evidence>
<dbReference type="EMBL" id="FOLS01000045">
    <property type="protein sequence ID" value="SFD90226.1"/>
    <property type="molecule type" value="Genomic_DNA"/>
</dbReference>
<dbReference type="PRINTS" id="PR00455">
    <property type="entry name" value="HTHTETR"/>
</dbReference>
<keyword evidence="7" id="KW-1185">Reference proteome</keyword>
<dbReference type="InterPro" id="IPR050109">
    <property type="entry name" value="HTH-type_TetR-like_transc_reg"/>
</dbReference>
<dbReference type="SUPFAM" id="SSF46689">
    <property type="entry name" value="Homeodomain-like"/>
    <property type="match status" value="1"/>
</dbReference>
<dbReference type="Gene3D" id="1.10.357.10">
    <property type="entry name" value="Tetracycline Repressor, domain 2"/>
    <property type="match status" value="1"/>
</dbReference>
<sequence>MANKSVRYENMPLRQSAILDAAAEAFSRVGYEATSIDYVADQIQATKGSVYYYYRSKGDLFAAVHRRAMEMNLESVAPIAADVALGADQRLRRMAIEHTRLMMEYTSYQRVTVQGVEMHLTGSLTDAQRAEMQRLIVMRDEYEALFREVIEEGIVAGIFKSVDSHLLVKPLLGALNWTTMWYRRQPGETDMQRLKVAEDIADYVVDGLRQT</sequence>
<reference evidence="6 7" key="1">
    <citation type="submission" date="2016-10" db="EMBL/GenBank/DDBJ databases">
        <authorList>
            <person name="Varghese N."/>
            <person name="Submissions S."/>
        </authorList>
    </citation>
    <scope>NUCLEOTIDE SEQUENCE [LARGE SCALE GENOMIC DNA]</scope>
    <source>
        <strain evidence="6 7">LMG 18378</strain>
    </source>
</reference>
<dbReference type="Gene3D" id="1.10.10.60">
    <property type="entry name" value="Homeodomain-like"/>
    <property type="match status" value="1"/>
</dbReference>
<evidence type="ECO:0000256" key="3">
    <source>
        <dbReference type="ARBA" id="ARBA00023163"/>
    </source>
</evidence>
<gene>
    <name evidence="6" type="ORF">SAMN05216577_14524</name>
</gene>
<dbReference type="InterPro" id="IPR009057">
    <property type="entry name" value="Homeodomain-like_sf"/>
</dbReference>
<dbReference type="AlphaFoldDB" id="A0AAQ1KQM0"/>
<comment type="caution">
    <text evidence="6">The sequence shown here is derived from an EMBL/GenBank/DDBJ whole genome shotgun (WGS) entry which is preliminary data.</text>
</comment>
<protein>
    <submittedName>
        <fullName evidence="6">Transcriptional regulator, TetR family</fullName>
    </submittedName>
</protein>
<feature type="domain" description="HTH tetR-type" evidence="5">
    <location>
        <begin position="12"/>
        <end position="72"/>
    </location>
</feature>
<dbReference type="InterPro" id="IPR041490">
    <property type="entry name" value="KstR2_TetR_C"/>
</dbReference>
<dbReference type="PANTHER" id="PTHR30055">
    <property type="entry name" value="HTH-TYPE TRANSCRIPTIONAL REGULATOR RUTR"/>
    <property type="match status" value="1"/>
</dbReference>
<dbReference type="InterPro" id="IPR001647">
    <property type="entry name" value="HTH_TetR"/>
</dbReference>